<evidence type="ECO:0000313" key="3">
    <source>
        <dbReference type="Proteomes" id="UP000663852"/>
    </source>
</evidence>
<protein>
    <submittedName>
        <fullName evidence="2">Uncharacterized protein</fullName>
    </submittedName>
</protein>
<organism evidence="2 3">
    <name type="scientific">Adineta ricciae</name>
    <name type="common">Rotifer</name>
    <dbReference type="NCBI Taxonomy" id="249248"/>
    <lineage>
        <taxon>Eukaryota</taxon>
        <taxon>Metazoa</taxon>
        <taxon>Spiralia</taxon>
        <taxon>Gnathifera</taxon>
        <taxon>Rotifera</taxon>
        <taxon>Eurotatoria</taxon>
        <taxon>Bdelloidea</taxon>
        <taxon>Adinetida</taxon>
        <taxon>Adinetidae</taxon>
        <taxon>Adineta</taxon>
    </lineage>
</organism>
<dbReference type="AlphaFoldDB" id="A0A814KJQ7"/>
<dbReference type="EMBL" id="CAJNOJ010000079">
    <property type="protein sequence ID" value="CAF1052551.1"/>
    <property type="molecule type" value="Genomic_DNA"/>
</dbReference>
<evidence type="ECO:0000313" key="2">
    <source>
        <dbReference type="EMBL" id="CAF1052551.1"/>
    </source>
</evidence>
<reference evidence="2" key="1">
    <citation type="submission" date="2021-02" db="EMBL/GenBank/DDBJ databases">
        <authorList>
            <person name="Nowell W R."/>
        </authorList>
    </citation>
    <scope>NUCLEOTIDE SEQUENCE</scope>
</reference>
<proteinExistence type="predicted"/>
<accession>A0A814KJQ7</accession>
<feature type="transmembrane region" description="Helical" evidence="1">
    <location>
        <begin position="44"/>
        <end position="62"/>
    </location>
</feature>
<dbReference type="Proteomes" id="UP000663852">
    <property type="component" value="Unassembled WGS sequence"/>
</dbReference>
<gene>
    <name evidence="2" type="ORF">EDS130_LOCUS17502</name>
</gene>
<evidence type="ECO:0000256" key="1">
    <source>
        <dbReference type="SAM" id="Phobius"/>
    </source>
</evidence>
<comment type="caution">
    <text evidence="2">The sequence shown here is derived from an EMBL/GenBank/DDBJ whole genome shotgun (WGS) entry which is preliminary data.</text>
</comment>
<keyword evidence="1" id="KW-0812">Transmembrane</keyword>
<keyword evidence="1" id="KW-1133">Transmembrane helix</keyword>
<keyword evidence="1" id="KW-0472">Membrane</keyword>
<name>A0A814KJQ7_ADIRI</name>
<sequence>MTMRSHPPPIINEHQPKVVHSDRPTQTAWLSLFKRIVKNSNTRYSLLWLTGGLLFCLYENYIGNKRKKESE</sequence>